<evidence type="ECO:0000313" key="2">
    <source>
        <dbReference type="EMBL" id="KAF9072172.1"/>
    </source>
</evidence>
<dbReference type="AlphaFoldDB" id="A0A9P5Q011"/>
<comment type="caution">
    <text evidence="2">The sequence shown here is derived from an EMBL/GenBank/DDBJ whole genome shotgun (WGS) entry which is preliminary data.</text>
</comment>
<organism evidence="2 3">
    <name type="scientific">Rhodocollybia butyracea</name>
    <dbReference type="NCBI Taxonomy" id="206335"/>
    <lineage>
        <taxon>Eukaryota</taxon>
        <taxon>Fungi</taxon>
        <taxon>Dikarya</taxon>
        <taxon>Basidiomycota</taxon>
        <taxon>Agaricomycotina</taxon>
        <taxon>Agaricomycetes</taxon>
        <taxon>Agaricomycetidae</taxon>
        <taxon>Agaricales</taxon>
        <taxon>Marasmiineae</taxon>
        <taxon>Omphalotaceae</taxon>
        <taxon>Rhodocollybia</taxon>
    </lineage>
</organism>
<protein>
    <submittedName>
        <fullName evidence="2">Uncharacterized protein</fullName>
    </submittedName>
</protein>
<feature type="chain" id="PRO_5040256878" evidence="1">
    <location>
        <begin position="23"/>
        <end position="259"/>
    </location>
</feature>
<evidence type="ECO:0000313" key="3">
    <source>
        <dbReference type="Proteomes" id="UP000772434"/>
    </source>
</evidence>
<sequence>MALLLHFLLLRHLLLLPAPAPAPVPTTLIPALGTGASASSPRDHLNAGAVLQWLQIQGLFEVPAASAIGAMRLVEEEEGGTIKDDMLCHQASPSKLHECGQLKPLLSRLSCHSIYFPNGHAMDQPRPKTKLAYLEQSTTLLQRDSRQYPSTSHVLRECNLVVDGNSFSCVTPLEWEPLDRMLVAVAEEDNEAVSLHETYIIGCCRLISGATEEHKSNSTSSALMTKAKTQDELLGLACAPLAVSNALDEVGDSDLLIDD</sequence>
<proteinExistence type="predicted"/>
<accession>A0A9P5Q011</accession>
<reference evidence="2" key="1">
    <citation type="submission" date="2020-11" db="EMBL/GenBank/DDBJ databases">
        <authorList>
            <consortium name="DOE Joint Genome Institute"/>
            <person name="Ahrendt S."/>
            <person name="Riley R."/>
            <person name="Andreopoulos W."/>
            <person name="Labutti K."/>
            <person name="Pangilinan J."/>
            <person name="Ruiz-Duenas F.J."/>
            <person name="Barrasa J.M."/>
            <person name="Sanchez-Garcia M."/>
            <person name="Camarero S."/>
            <person name="Miyauchi S."/>
            <person name="Serrano A."/>
            <person name="Linde D."/>
            <person name="Babiker R."/>
            <person name="Drula E."/>
            <person name="Ayuso-Fernandez I."/>
            <person name="Pacheco R."/>
            <person name="Padilla G."/>
            <person name="Ferreira P."/>
            <person name="Barriuso J."/>
            <person name="Kellner H."/>
            <person name="Castanera R."/>
            <person name="Alfaro M."/>
            <person name="Ramirez L."/>
            <person name="Pisabarro A.G."/>
            <person name="Kuo A."/>
            <person name="Tritt A."/>
            <person name="Lipzen A."/>
            <person name="He G."/>
            <person name="Yan M."/>
            <person name="Ng V."/>
            <person name="Cullen D."/>
            <person name="Martin F."/>
            <person name="Rosso M.-N."/>
            <person name="Henrissat B."/>
            <person name="Hibbett D."/>
            <person name="Martinez A.T."/>
            <person name="Grigoriev I.V."/>
        </authorList>
    </citation>
    <scope>NUCLEOTIDE SEQUENCE</scope>
    <source>
        <strain evidence="2">AH 40177</strain>
    </source>
</reference>
<evidence type="ECO:0000256" key="1">
    <source>
        <dbReference type="SAM" id="SignalP"/>
    </source>
</evidence>
<gene>
    <name evidence="2" type="ORF">BDP27DRAFT_1361236</name>
</gene>
<dbReference type="EMBL" id="JADNRY010000026">
    <property type="protein sequence ID" value="KAF9072172.1"/>
    <property type="molecule type" value="Genomic_DNA"/>
</dbReference>
<feature type="signal peptide" evidence="1">
    <location>
        <begin position="1"/>
        <end position="22"/>
    </location>
</feature>
<keyword evidence="3" id="KW-1185">Reference proteome</keyword>
<keyword evidence="1" id="KW-0732">Signal</keyword>
<name>A0A9P5Q011_9AGAR</name>
<dbReference type="Proteomes" id="UP000772434">
    <property type="component" value="Unassembled WGS sequence"/>
</dbReference>